<name>A0ACD1E3V8_9MICO</name>
<sequence length="250" mass="24890">MSRNRMMLLLAALAAVVVLAGGFFLGVRPQLDSAAAARTDAESIESTNTVTRTELERLREQAKTLNQQRATLETLRASVPDSSNTSAFISALNATADAAGVKVSSITVGDAQAYTPPVVAATPTDGGDSTATPAPSATPAPAGTASVPVPVAPMTDSSITAANFSVIPVTVSVTGDFAQALAFVKGAQTSDRLFLINSISSSLESPGAADAAAADAPTWSFSGSVYVLSDEAGASATGAPTATPTASAAG</sequence>
<evidence type="ECO:0000313" key="2">
    <source>
        <dbReference type="Proteomes" id="UP000681794"/>
    </source>
</evidence>
<organism evidence="1 2">
    <name type="scientific">Curtobacterium aetherium</name>
    <dbReference type="NCBI Taxonomy" id="2841594"/>
    <lineage>
        <taxon>Bacteria</taxon>
        <taxon>Bacillati</taxon>
        <taxon>Actinomycetota</taxon>
        <taxon>Actinomycetes</taxon>
        <taxon>Micrococcales</taxon>
        <taxon>Microbacteriaceae</taxon>
        <taxon>Curtobacterium</taxon>
    </lineage>
</organism>
<dbReference type="Proteomes" id="UP000681794">
    <property type="component" value="Chromosome"/>
</dbReference>
<evidence type="ECO:0000313" key="1">
    <source>
        <dbReference type="EMBL" id="QWS33407.1"/>
    </source>
</evidence>
<gene>
    <name evidence="1" type="ORF">KM842_14405</name>
</gene>
<protein>
    <submittedName>
        <fullName evidence="1">Uncharacterized protein</fullName>
    </submittedName>
</protein>
<dbReference type="EMBL" id="CP076544">
    <property type="protein sequence ID" value="QWS33407.1"/>
    <property type="molecule type" value="Genomic_DNA"/>
</dbReference>
<reference evidence="1" key="1">
    <citation type="submission" date="2021-06" db="EMBL/GenBank/DDBJ databases">
        <authorList>
            <person name="Ellington A.J."/>
            <person name="Bryan N.C."/>
            <person name="Christner B.C."/>
            <person name="Reisch C.R."/>
        </authorList>
    </citation>
    <scope>NUCLEOTIDE SEQUENCE</scope>
    <source>
        <strain evidence="1">L6-1</strain>
    </source>
</reference>
<keyword evidence="2" id="KW-1185">Reference proteome</keyword>
<accession>A0ACD1E3V8</accession>
<proteinExistence type="predicted"/>